<evidence type="ECO:0000256" key="2">
    <source>
        <dbReference type="ARBA" id="ARBA00013064"/>
    </source>
</evidence>
<dbReference type="GO" id="GO:0043409">
    <property type="term" value="P:negative regulation of MAPK cascade"/>
    <property type="evidence" value="ECO:0007669"/>
    <property type="project" value="TreeGrafter"/>
</dbReference>
<dbReference type="SUPFAM" id="SSF52799">
    <property type="entry name" value="(Phosphotyrosine protein) phosphatases II"/>
    <property type="match status" value="1"/>
</dbReference>
<sequence>MSTVVQPRISTNKRKKISSSSHLSLLLNKSQTSTSSIRKPIDPFEQRLNHIRIHLLNNKIQRKITYHEPTLIFDKFLYLGGLKSLRDKNRLVHLNITHILSVLWIRPHKGSIPSNVKHLFIKAEDTFSFNMSPYFEQACQFIEDARQSNGRILVHCACGVSRSTTLCCAYLIKNHLMSIEQALTEIRSHRPIVQPNPSFLRQLIRFNEQIECDKAMINTIVEQLENV</sequence>
<dbReference type="Pfam" id="PF00782">
    <property type="entry name" value="DSPc"/>
    <property type="match status" value="1"/>
</dbReference>
<protein>
    <recommendedName>
        <fullName evidence="2">protein-tyrosine-phosphatase</fullName>
        <ecNumber evidence="2">3.1.3.48</ecNumber>
    </recommendedName>
</protein>
<comment type="similarity">
    <text evidence="1">Belongs to the protein-tyrosine phosphatase family. Non-receptor class dual specificity subfamily.</text>
</comment>
<proteinExistence type="inferred from homology"/>
<dbReference type="PROSITE" id="PS50056">
    <property type="entry name" value="TYR_PHOSPHATASE_2"/>
    <property type="match status" value="1"/>
</dbReference>
<dbReference type="PANTHER" id="PTHR10159">
    <property type="entry name" value="DUAL SPECIFICITY PROTEIN PHOSPHATASE"/>
    <property type="match status" value="1"/>
</dbReference>
<keyword evidence="4" id="KW-0904">Protein phosphatase</keyword>
<evidence type="ECO:0000256" key="1">
    <source>
        <dbReference type="ARBA" id="ARBA00008601"/>
    </source>
</evidence>
<dbReference type="CDD" id="cd14498">
    <property type="entry name" value="DSP"/>
    <property type="match status" value="1"/>
</dbReference>
<dbReference type="EMBL" id="CAJOBD010001098">
    <property type="protein sequence ID" value="CAF3760065.1"/>
    <property type="molecule type" value="Genomic_DNA"/>
</dbReference>
<organism evidence="7 9">
    <name type="scientific">Rotaria sordida</name>
    <dbReference type="NCBI Taxonomy" id="392033"/>
    <lineage>
        <taxon>Eukaryota</taxon>
        <taxon>Metazoa</taxon>
        <taxon>Spiralia</taxon>
        <taxon>Gnathifera</taxon>
        <taxon>Rotifera</taxon>
        <taxon>Eurotatoria</taxon>
        <taxon>Bdelloidea</taxon>
        <taxon>Philodinida</taxon>
        <taxon>Philodinidae</taxon>
        <taxon>Rotaria</taxon>
    </lineage>
</organism>
<dbReference type="SMART" id="SM00404">
    <property type="entry name" value="PTPc_motif"/>
    <property type="match status" value="1"/>
</dbReference>
<dbReference type="EC" id="3.1.3.48" evidence="2"/>
<evidence type="ECO:0000259" key="5">
    <source>
        <dbReference type="PROSITE" id="PS50054"/>
    </source>
</evidence>
<dbReference type="InterPro" id="IPR029021">
    <property type="entry name" value="Prot-tyrosine_phosphatase-like"/>
</dbReference>
<dbReference type="InterPro" id="IPR016130">
    <property type="entry name" value="Tyr_Pase_AS"/>
</dbReference>
<dbReference type="GO" id="GO:0004725">
    <property type="term" value="F:protein tyrosine phosphatase activity"/>
    <property type="evidence" value="ECO:0007669"/>
    <property type="project" value="UniProtKB-EC"/>
</dbReference>
<dbReference type="PROSITE" id="PS00383">
    <property type="entry name" value="TYR_PHOSPHATASE_1"/>
    <property type="match status" value="1"/>
</dbReference>
<dbReference type="InterPro" id="IPR000387">
    <property type="entry name" value="Tyr_Pase_dom"/>
</dbReference>
<feature type="domain" description="Tyrosine specific protein phosphatases" evidence="6">
    <location>
        <begin position="133"/>
        <end position="191"/>
    </location>
</feature>
<dbReference type="SMART" id="SM00195">
    <property type="entry name" value="DSPc"/>
    <property type="match status" value="1"/>
</dbReference>
<dbReference type="EMBL" id="CAJNOT010001469">
    <property type="protein sequence ID" value="CAF1204089.1"/>
    <property type="molecule type" value="Genomic_DNA"/>
</dbReference>
<dbReference type="AlphaFoldDB" id="A0A814WLK0"/>
<gene>
    <name evidence="8" type="ORF">JBS370_LOCUS13069</name>
    <name evidence="7" type="ORF">ZHD862_LOCUS23010</name>
</gene>
<evidence type="ECO:0000313" key="9">
    <source>
        <dbReference type="Proteomes" id="UP000663864"/>
    </source>
</evidence>
<dbReference type="Proteomes" id="UP000663864">
    <property type="component" value="Unassembled WGS sequence"/>
</dbReference>
<dbReference type="PANTHER" id="PTHR10159:SF519">
    <property type="entry name" value="DUAL SPECIFICITY PROTEIN PHOSPHATASE MPK3"/>
    <property type="match status" value="1"/>
</dbReference>
<dbReference type="InterPro" id="IPR000340">
    <property type="entry name" value="Dual-sp_phosphatase_cat-dom"/>
</dbReference>
<evidence type="ECO:0000313" key="7">
    <source>
        <dbReference type="EMBL" id="CAF1204089.1"/>
    </source>
</evidence>
<evidence type="ECO:0000313" key="8">
    <source>
        <dbReference type="EMBL" id="CAF3760065.1"/>
    </source>
</evidence>
<comment type="caution">
    <text evidence="7">The sequence shown here is derived from an EMBL/GenBank/DDBJ whole genome shotgun (WGS) entry which is preliminary data.</text>
</comment>
<accession>A0A814WLK0</accession>
<dbReference type="GO" id="GO:0005737">
    <property type="term" value="C:cytoplasm"/>
    <property type="evidence" value="ECO:0007669"/>
    <property type="project" value="TreeGrafter"/>
</dbReference>
<evidence type="ECO:0000256" key="4">
    <source>
        <dbReference type="ARBA" id="ARBA00022912"/>
    </source>
</evidence>
<evidence type="ECO:0000259" key="6">
    <source>
        <dbReference type="PROSITE" id="PS50056"/>
    </source>
</evidence>
<dbReference type="Gene3D" id="3.90.190.10">
    <property type="entry name" value="Protein tyrosine phosphatase superfamily"/>
    <property type="match status" value="1"/>
</dbReference>
<dbReference type="Proteomes" id="UP000663836">
    <property type="component" value="Unassembled WGS sequence"/>
</dbReference>
<dbReference type="PROSITE" id="PS50054">
    <property type="entry name" value="TYR_PHOSPHATASE_DUAL"/>
    <property type="match status" value="1"/>
</dbReference>
<name>A0A814WLK0_9BILA</name>
<evidence type="ECO:0000256" key="3">
    <source>
        <dbReference type="ARBA" id="ARBA00022801"/>
    </source>
</evidence>
<dbReference type="InterPro" id="IPR003595">
    <property type="entry name" value="Tyr_Pase_cat"/>
</dbReference>
<dbReference type="InterPro" id="IPR020422">
    <property type="entry name" value="TYR_PHOSPHATASE_DUAL_dom"/>
</dbReference>
<reference evidence="7" key="1">
    <citation type="submission" date="2021-02" db="EMBL/GenBank/DDBJ databases">
        <authorList>
            <person name="Nowell W R."/>
        </authorList>
    </citation>
    <scope>NUCLEOTIDE SEQUENCE</scope>
</reference>
<keyword evidence="3" id="KW-0378">Hydrolase</keyword>
<feature type="domain" description="Tyrosine-protein phosphatase" evidence="5">
    <location>
        <begin position="68"/>
        <end position="212"/>
    </location>
</feature>